<sequence length="192" mass="20311">MAVFAAFLRGVNVGRTGRFKMVDLKKALAGQQFTQIETYLQSGNIVFCCDEPAAAAIAKIETVLQTQFALFSPVILRTAAEMQALAAAQPFTSAAMQQAALQSGDAESYYVQLCAAPPPKEILGPLQALQTGGAQLHLAGSDLFLLLPGGIRNSKLAQKAAKLVPLATVRNFKTICAVAALTAQREEAPHPL</sequence>
<dbReference type="Gene3D" id="3.30.70.1280">
    <property type="entry name" value="SP0830-like domains"/>
    <property type="match status" value="1"/>
</dbReference>
<dbReference type="InterPro" id="IPR012545">
    <property type="entry name" value="DUF1697"/>
</dbReference>
<evidence type="ECO:0008006" key="2">
    <source>
        <dbReference type="Google" id="ProtNLM"/>
    </source>
</evidence>
<organism evidence="1">
    <name type="scientific">bioreactor metagenome</name>
    <dbReference type="NCBI Taxonomy" id="1076179"/>
    <lineage>
        <taxon>unclassified sequences</taxon>
        <taxon>metagenomes</taxon>
        <taxon>ecological metagenomes</taxon>
    </lineage>
</organism>
<evidence type="ECO:0000313" key="1">
    <source>
        <dbReference type="EMBL" id="MPM88372.1"/>
    </source>
</evidence>
<dbReference type="SUPFAM" id="SSF160379">
    <property type="entry name" value="SP0830-like"/>
    <property type="match status" value="1"/>
</dbReference>
<dbReference type="PANTHER" id="PTHR36439:SF1">
    <property type="entry name" value="DUF1697 DOMAIN-CONTAINING PROTEIN"/>
    <property type="match status" value="1"/>
</dbReference>
<dbReference type="EMBL" id="VSSQ01035999">
    <property type="protein sequence ID" value="MPM88372.1"/>
    <property type="molecule type" value="Genomic_DNA"/>
</dbReference>
<dbReference type="PANTHER" id="PTHR36439">
    <property type="entry name" value="BLL4334 PROTEIN"/>
    <property type="match status" value="1"/>
</dbReference>
<proteinExistence type="predicted"/>
<protein>
    <recommendedName>
        <fullName evidence="2">DUF1697 domain-containing protein</fullName>
    </recommendedName>
</protein>
<reference evidence="1" key="1">
    <citation type="submission" date="2019-08" db="EMBL/GenBank/DDBJ databases">
        <authorList>
            <person name="Kucharzyk K."/>
            <person name="Murdoch R.W."/>
            <person name="Higgins S."/>
            <person name="Loffler F."/>
        </authorList>
    </citation>
    <scope>NUCLEOTIDE SEQUENCE</scope>
</reference>
<dbReference type="PIRSF" id="PIRSF008502">
    <property type="entry name" value="UCP008502"/>
    <property type="match status" value="1"/>
</dbReference>
<dbReference type="Pfam" id="PF08002">
    <property type="entry name" value="DUF1697"/>
    <property type="match status" value="1"/>
</dbReference>
<dbReference type="AlphaFoldDB" id="A0A645DIF2"/>
<name>A0A645DIF2_9ZZZZ</name>
<gene>
    <name evidence="1" type="ORF">SDC9_135475</name>
</gene>
<comment type="caution">
    <text evidence="1">The sequence shown here is derived from an EMBL/GenBank/DDBJ whole genome shotgun (WGS) entry which is preliminary data.</text>
</comment>
<accession>A0A645DIF2</accession>